<organism evidence="6 7">
    <name type="scientific">Desulfarculus baarsii (strain ATCC 33931 / DSM 2075 / LMG 7858 / VKM B-1802 / 2st14)</name>
    <dbReference type="NCBI Taxonomy" id="644282"/>
    <lineage>
        <taxon>Bacteria</taxon>
        <taxon>Pseudomonadati</taxon>
        <taxon>Thermodesulfobacteriota</taxon>
        <taxon>Desulfarculia</taxon>
        <taxon>Desulfarculales</taxon>
        <taxon>Desulfarculaceae</taxon>
        <taxon>Desulfarculus</taxon>
    </lineage>
</organism>
<dbReference type="RefSeq" id="WP_013258328.1">
    <property type="nucleotide sequence ID" value="NC_014365.1"/>
</dbReference>
<dbReference type="GO" id="GO:0005975">
    <property type="term" value="P:carbohydrate metabolic process"/>
    <property type="evidence" value="ECO:0007669"/>
    <property type="project" value="InterPro"/>
</dbReference>
<keyword evidence="3 6" id="KW-0418">Kinase</keyword>
<evidence type="ECO:0000256" key="3">
    <source>
        <dbReference type="ARBA" id="ARBA00022777"/>
    </source>
</evidence>
<dbReference type="EMBL" id="CP002085">
    <property type="protein sequence ID" value="ADK84875.1"/>
    <property type="molecule type" value="Genomic_DNA"/>
</dbReference>
<feature type="domain" description="Carbohydrate kinase FGGY N-terminal" evidence="4">
    <location>
        <begin position="7"/>
        <end position="255"/>
    </location>
</feature>
<dbReference type="InterPro" id="IPR043129">
    <property type="entry name" value="ATPase_NBD"/>
</dbReference>
<dbReference type="eggNOG" id="COG1070">
    <property type="taxonomic scope" value="Bacteria"/>
</dbReference>
<comment type="similarity">
    <text evidence="1">Belongs to the FGGY kinase family.</text>
</comment>
<dbReference type="Proteomes" id="UP000009047">
    <property type="component" value="Chromosome"/>
</dbReference>
<dbReference type="InterPro" id="IPR018485">
    <property type="entry name" value="FGGY_C"/>
</dbReference>
<reference evidence="6 7" key="1">
    <citation type="journal article" date="2010" name="Stand. Genomic Sci.">
        <title>Complete genome sequence of Desulfarculus baarsii type strain (2st14).</title>
        <authorList>
            <person name="Sun H."/>
            <person name="Spring S."/>
            <person name="Lapidus A."/>
            <person name="Davenport K."/>
            <person name="Del Rio T.G."/>
            <person name="Tice H."/>
            <person name="Nolan M."/>
            <person name="Copeland A."/>
            <person name="Cheng J.F."/>
            <person name="Lucas S."/>
            <person name="Tapia R."/>
            <person name="Goodwin L."/>
            <person name="Pitluck S."/>
            <person name="Ivanova N."/>
            <person name="Pagani I."/>
            <person name="Mavromatis K."/>
            <person name="Ovchinnikova G."/>
            <person name="Pati A."/>
            <person name="Chen A."/>
            <person name="Palaniappan K."/>
            <person name="Hauser L."/>
            <person name="Chang Y.J."/>
            <person name="Jeffries C.D."/>
            <person name="Detter J.C."/>
            <person name="Han C."/>
            <person name="Rohde M."/>
            <person name="Brambilla E."/>
            <person name="Goker M."/>
            <person name="Woyke T."/>
            <person name="Bristow J."/>
            <person name="Eisen J.A."/>
            <person name="Markowitz V."/>
            <person name="Hugenholtz P."/>
            <person name="Kyrpides N.C."/>
            <person name="Klenk H.P."/>
            <person name="Land M."/>
        </authorList>
    </citation>
    <scope>NUCLEOTIDE SEQUENCE [LARGE SCALE GENOMIC DNA]</scope>
    <source>
        <strain evidence="7">ATCC 33931 / DSM 2075 / LMG 7858 / VKM B-1802 / 2st14</strain>
    </source>
</reference>
<dbReference type="InterPro" id="IPR050406">
    <property type="entry name" value="FGGY_Carb_Kinase"/>
</dbReference>
<dbReference type="GO" id="GO:0016301">
    <property type="term" value="F:kinase activity"/>
    <property type="evidence" value="ECO:0007669"/>
    <property type="project" value="UniProtKB-KW"/>
</dbReference>
<name>E1QH32_DESB2</name>
<keyword evidence="7" id="KW-1185">Reference proteome</keyword>
<dbReference type="KEGG" id="dbr:Deba_1507"/>
<evidence type="ECO:0000256" key="2">
    <source>
        <dbReference type="ARBA" id="ARBA00022679"/>
    </source>
</evidence>
<evidence type="ECO:0000256" key="1">
    <source>
        <dbReference type="ARBA" id="ARBA00009156"/>
    </source>
</evidence>
<gene>
    <name evidence="6" type="ordered locus">Deba_1507</name>
</gene>
<evidence type="ECO:0000259" key="5">
    <source>
        <dbReference type="Pfam" id="PF02782"/>
    </source>
</evidence>
<dbReference type="PIRSF" id="PIRSF000538">
    <property type="entry name" value="GlpK"/>
    <property type="match status" value="1"/>
</dbReference>
<feature type="domain" description="Carbohydrate kinase FGGY C-terminal" evidence="5">
    <location>
        <begin position="267"/>
        <end position="458"/>
    </location>
</feature>
<dbReference type="InterPro" id="IPR000577">
    <property type="entry name" value="Carb_kinase_FGGY"/>
</dbReference>
<accession>E1QH32</accession>
<dbReference type="AlphaFoldDB" id="E1QH32"/>
<dbReference type="InterPro" id="IPR018484">
    <property type="entry name" value="FGGY_N"/>
</dbReference>
<proteinExistence type="inferred from homology"/>
<evidence type="ECO:0000259" key="4">
    <source>
        <dbReference type="Pfam" id="PF00370"/>
    </source>
</evidence>
<dbReference type="SUPFAM" id="SSF53067">
    <property type="entry name" value="Actin-like ATPase domain"/>
    <property type="match status" value="2"/>
</dbReference>
<evidence type="ECO:0000313" key="6">
    <source>
        <dbReference type="EMBL" id="ADK84875.1"/>
    </source>
</evidence>
<dbReference type="HOGENOM" id="CLU_009281_3_4_7"/>
<dbReference type="CDD" id="cd07779">
    <property type="entry name" value="ASKHA_NBD_FGGY_YgcE-like"/>
    <property type="match status" value="1"/>
</dbReference>
<evidence type="ECO:0000313" key="7">
    <source>
        <dbReference type="Proteomes" id="UP000009047"/>
    </source>
</evidence>
<dbReference type="Gene3D" id="3.30.420.40">
    <property type="match status" value="2"/>
</dbReference>
<dbReference type="PANTHER" id="PTHR43095">
    <property type="entry name" value="SUGAR KINASE"/>
    <property type="match status" value="1"/>
</dbReference>
<keyword evidence="2" id="KW-0808">Transferase</keyword>
<dbReference type="Pfam" id="PF02782">
    <property type="entry name" value="FGGY_C"/>
    <property type="match status" value="1"/>
</dbReference>
<protein>
    <submittedName>
        <fullName evidence="6">Carbohydrate kinase, FGGY</fullName>
    </submittedName>
</protein>
<dbReference type="OrthoDB" id="9805576at2"/>
<dbReference type="Pfam" id="PF00370">
    <property type="entry name" value="FGGY_N"/>
    <property type="match status" value="1"/>
</dbReference>
<dbReference type="PANTHER" id="PTHR43095:SF5">
    <property type="entry name" value="XYLULOSE KINASE"/>
    <property type="match status" value="1"/>
</dbReference>
<sequence>MSEEHNVLAIDVGTQSARAFVFGADGAMIDGARAVYDQPYHSPQPGWAEQDPRMYWDKLAEACHGLWRRDLARPESLAAVAVTTQRNTVVCLDAQARPLRPAIVWLDQRRASDLRHLSRLWRALFGVAGLGGTIDYLMAEAEANWLRQHQPEIWRDTAHYLFLSGYINHKLTGRFADSTACTVGYMPFDYKAQRWAGDLSWKWSAIPVPRRALPELVSPGRELGRVSAEAAGYTGLPVGLPVIAGASDKSCEVLGAGCLSPHQGCIGYGTTATINVNCDKYIEPIALVPPYPSAKAGSYNLEVQIFRGFWMVSWFKEQFAQLEQEAARLRGVEAEVLLEELASDVPAGSMGLVLQPFWSPGLRHPGPEAKGAIIGFGGAHKKQHLYRAMLEGLAFALRDGRERIQRRDKTKLSELYVCGGGSRSDLAMQITADVFNLPASRPAHFEASGLGAAMLACLGCGLHEDLSGAVRAMTATGRTFEPDRSNVGVYDELYDKVYRRMYKRLRPFYQRIMAVTGYPAPAGKD</sequence>
<dbReference type="STRING" id="644282.Deba_1507"/>